<dbReference type="AlphaFoldDB" id="A0A0E9UF80"/>
<proteinExistence type="predicted"/>
<reference evidence="1" key="2">
    <citation type="journal article" date="2015" name="Fish Shellfish Immunol.">
        <title>Early steps in the European eel (Anguilla anguilla)-Vibrio vulnificus interaction in the gills: Role of the RtxA13 toxin.</title>
        <authorList>
            <person name="Callol A."/>
            <person name="Pajuelo D."/>
            <person name="Ebbesson L."/>
            <person name="Teles M."/>
            <person name="MacKenzie S."/>
            <person name="Amaro C."/>
        </authorList>
    </citation>
    <scope>NUCLEOTIDE SEQUENCE</scope>
</reference>
<sequence>MRLKVDLIYEEMCWICNGAEVIGSKDYLR</sequence>
<protein>
    <submittedName>
        <fullName evidence="1">Uncharacterized protein</fullName>
    </submittedName>
</protein>
<organism evidence="1">
    <name type="scientific">Anguilla anguilla</name>
    <name type="common">European freshwater eel</name>
    <name type="synonym">Muraena anguilla</name>
    <dbReference type="NCBI Taxonomy" id="7936"/>
    <lineage>
        <taxon>Eukaryota</taxon>
        <taxon>Metazoa</taxon>
        <taxon>Chordata</taxon>
        <taxon>Craniata</taxon>
        <taxon>Vertebrata</taxon>
        <taxon>Euteleostomi</taxon>
        <taxon>Actinopterygii</taxon>
        <taxon>Neopterygii</taxon>
        <taxon>Teleostei</taxon>
        <taxon>Anguilliformes</taxon>
        <taxon>Anguillidae</taxon>
        <taxon>Anguilla</taxon>
    </lineage>
</organism>
<name>A0A0E9UF80_ANGAN</name>
<accession>A0A0E9UF80</accession>
<evidence type="ECO:0000313" key="1">
    <source>
        <dbReference type="EMBL" id="JAH64471.1"/>
    </source>
</evidence>
<reference evidence="1" key="1">
    <citation type="submission" date="2014-11" db="EMBL/GenBank/DDBJ databases">
        <authorList>
            <person name="Amaro Gonzalez C."/>
        </authorList>
    </citation>
    <scope>NUCLEOTIDE SEQUENCE</scope>
</reference>
<dbReference type="EMBL" id="GBXM01044106">
    <property type="protein sequence ID" value="JAH64471.1"/>
    <property type="molecule type" value="Transcribed_RNA"/>
</dbReference>